<proteinExistence type="predicted"/>
<feature type="region of interest" description="Disordered" evidence="1">
    <location>
        <begin position="66"/>
        <end position="199"/>
    </location>
</feature>
<accession>A0AAE0DP99</accession>
<keyword evidence="3" id="KW-1185">Reference proteome</keyword>
<evidence type="ECO:0000313" key="3">
    <source>
        <dbReference type="Proteomes" id="UP001276659"/>
    </source>
</evidence>
<reference evidence="2" key="1">
    <citation type="submission" date="2022-11" db="EMBL/GenBank/DDBJ databases">
        <title>Chromosomal genome sequence assembly and mating type (MAT) locus characterization of the leprose asexual lichenized fungus Lepraria neglecta (Nyl.) Erichsen.</title>
        <authorList>
            <person name="Allen J.L."/>
            <person name="Pfeffer B."/>
        </authorList>
    </citation>
    <scope>NUCLEOTIDE SEQUENCE</scope>
    <source>
        <strain evidence="2">Allen 5258</strain>
    </source>
</reference>
<evidence type="ECO:0000256" key="1">
    <source>
        <dbReference type="SAM" id="MobiDB-lite"/>
    </source>
</evidence>
<comment type="caution">
    <text evidence="2">The sequence shown here is derived from an EMBL/GenBank/DDBJ whole genome shotgun (WGS) entry which is preliminary data.</text>
</comment>
<dbReference type="Proteomes" id="UP001276659">
    <property type="component" value="Unassembled WGS sequence"/>
</dbReference>
<feature type="compositionally biased region" description="Basic and acidic residues" evidence="1">
    <location>
        <begin position="190"/>
        <end position="199"/>
    </location>
</feature>
<organism evidence="2 3">
    <name type="scientific">Lepraria neglecta</name>
    <dbReference type="NCBI Taxonomy" id="209136"/>
    <lineage>
        <taxon>Eukaryota</taxon>
        <taxon>Fungi</taxon>
        <taxon>Dikarya</taxon>
        <taxon>Ascomycota</taxon>
        <taxon>Pezizomycotina</taxon>
        <taxon>Lecanoromycetes</taxon>
        <taxon>OSLEUM clade</taxon>
        <taxon>Lecanoromycetidae</taxon>
        <taxon>Lecanorales</taxon>
        <taxon>Lecanorineae</taxon>
        <taxon>Stereocaulaceae</taxon>
        <taxon>Lepraria</taxon>
    </lineage>
</organism>
<protein>
    <submittedName>
        <fullName evidence="2">Uncharacterized protein</fullName>
    </submittedName>
</protein>
<dbReference type="AlphaFoldDB" id="A0AAE0DP99"/>
<dbReference type="EMBL" id="JASNWA010000003">
    <property type="protein sequence ID" value="KAK3178076.1"/>
    <property type="molecule type" value="Genomic_DNA"/>
</dbReference>
<sequence>MSAPAAAPKLSPRDVELLALAFQCMKDGNAIQIDYKKMAELGRFKTPASANASFLVVKKKIMGGASGLADGSTSTPKKTANGKAGAAASDANAGDAMEGDEATPTKSTPKKRGKAAIKAETPEEGEGGNLADNENTPSAASPAAKKGGRKRGAAAAEITSPKNDVTDGQDAGEDKTNSTPAKKKRAYNRKPKDANKDDVNATIAKLGKKPSKADQLAMADTQAAIAAANAEHDATMANDAEDPNVSLFGGDAQMEEADADGRTFDDEEQREVDAQLATLANGRETVV</sequence>
<feature type="compositionally biased region" description="Low complexity" evidence="1">
    <location>
        <begin position="77"/>
        <end position="96"/>
    </location>
</feature>
<evidence type="ECO:0000313" key="2">
    <source>
        <dbReference type="EMBL" id="KAK3178076.1"/>
    </source>
</evidence>
<name>A0AAE0DP99_9LECA</name>
<gene>
    <name evidence="2" type="ORF">OEA41_000208</name>
</gene>